<dbReference type="EMBL" id="DS989829">
    <property type="protein sequence ID" value="EFR04960.1"/>
    <property type="molecule type" value="Genomic_DNA"/>
</dbReference>
<protein>
    <submittedName>
        <fullName evidence="1">Uncharacterized protein</fullName>
    </submittedName>
</protein>
<dbReference type="HOGENOM" id="CLU_1562492_0_0_1"/>
<keyword evidence="2" id="KW-1185">Reference proteome</keyword>
<dbReference type="GeneID" id="10025027"/>
<reference evidence="2" key="1">
    <citation type="journal article" date="2012" name="MBio">
        <title>Comparative genome analysis of Trichophyton rubrum and related dermatophytes reveals candidate genes involved in infection.</title>
        <authorList>
            <person name="Martinez D.A."/>
            <person name="Oliver B.G."/>
            <person name="Graeser Y."/>
            <person name="Goldberg J.M."/>
            <person name="Li W."/>
            <person name="Martinez-Rossi N.M."/>
            <person name="Monod M."/>
            <person name="Shelest E."/>
            <person name="Barton R.C."/>
            <person name="Birch E."/>
            <person name="Brakhage A.A."/>
            <person name="Chen Z."/>
            <person name="Gurr S.J."/>
            <person name="Heiman D."/>
            <person name="Heitman J."/>
            <person name="Kosti I."/>
            <person name="Rossi A."/>
            <person name="Saif S."/>
            <person name="Samalova M."/>
            <person name="Saunders C.W."/>
            <person name="Shea T."/>
            <person name="Summerbell R.C."/>
            <person name="Xu J."/>
            <person name="Young S."/>
            <person name="Zeng Q."/>
            <person name="Birren B.W."/>
            <person name="Cuomo C.A."/>
            <person name="White T.C."/>
        </authorList>
    </citation>
    <scope>NUCLEOTIDE SEQUENCE [LARGE SCALE GENOMIC DNA]</scope>
    <source>
        <strain evidence="2">ATCC MYA-4604 / CBS 118893</strain>
    </source>
</reference>
<gene>
    <name evidence="1" type="ORF">MGYG_07963</name>
</gene>
<dbReference type="VEuPathDB" id="FungiDB:MGYG_07963"/>
<sequence>MSWLNEGDTKPFTASLGVHLSWGGSECWEGRGGARTGKGGRHCHQPRSLVCSLAPRVWLRRDSSSDTGWDGFFAVRVTHQASSHQPHPSRVVAFDAKRKADRAALSLKMLGRGHKRLGERILDIFPTLLLGNAGHPHAPNKQEKQREAMQVSVPGLCVIQLSNLHTTRYIL</sequence>
<organism evidence="2">
    <name type="scientific">Arthroderma gypseum (strain ATCC MYA-4604 / CBS 118893)</name>
    <name type="common">Microsporum gypseum</name>
    <dbReference type="NCBI Taxonomy" id="535722"/>
    <lineage>
        <taxon>Eukaryota</taxon>
        <taxon>Fungi</taxon>
        <taxon>Dikarya</taxon>
        <taxon>Ascomycota</taxon>
        <taxon>Pezizomycotina</taxon>
        <taxon>Eurotiomycetes</taxon>
        <taxon>Eurotiomycetidae</taxon>
        <taxon>Onygenales</taxon>
        <taxon>Arthrodermataceae</taxon>
        <taxon>Nannizzia</taxon>
    </lineage>
</organism>
<dbReference type="RefSeq" id="XP_003169795.1">
    <property type="nucleotide sequence ID" value="XM_003169747.1"/>
</dbReference>
<evidence type="ECO:0000313" key="2">
    <source>
        <dbReference type="Proteomes" id="UP000002669"/>
    </source>
</evidence>
<accession>E4V4N6</accession>
<dbReference type="AlphaFoldDB" id="E4V4N6"/>
<evidence type="ECO:0000313" key="1">
    <source>
        <dbReference type="EMBL" id="EFR04960.1"/>
    </source>
</evidence>
<proteinExistence type="predicted"/>
<dbReference type="InParanoid" id="E4V4N6"/>
<dbReference type="Proteomes" id="UP000002669">
    <property type="component" value="Unassembled WGS sequence"/>
</dbReference>
<name>E4V4N6_ARTGP</name>